<evidence type="ECO:0000256" key="1">
    <source>
        <dbReference type="SAM" id="Phobius"/>
    </source>
</evidence>
<dbReference type="GO" id="GO:0004521">
    <property type="term" value="F:RNA endonuclease activity"/>
    <property type="evidence" value="ECO:0007669"/>
    <property type="project" value="InterPro"/>
</dbReference>
<dbReference type="GO" id="GO:1990604">
    <property type="term" value="C:IRE1-TRAF2-ASK1 complex"/>
    <property type="evidence" value="ECO:0007669"/>
    <property type="project" value="TreeGrafter"/>
</dbReference>
<dbReference type="InterPro" id="IPR000719">
    <property type="entry name" value="Prot_kinase_dom"/>
</dbReference>
<dbReference type="PANTHER" id="PTHR13954:SF6">
    <property type="entry name" value="NON-SPECIFIC SERINE_THREONINE PROTEIN KINASE"/>
    <property type="match status" value="1"/>
</dbReference>
<sequence>MQINQDILKGQNQMKKQMDQIQNYIKDKGYQLVDSIQKNKDKLTCTFLKQRKQFRLKGVFIQQQKYREQFLKILKTIQKNPHQNVAQIYEVTQKDDIIIYSHEQYRYTLQNLEEFKNEPNFNMKQIAIDILNGIIFLHSLGISHLNLKPSNILIDYKGNKFQAKIADLYYEAKQECDEDQIYQGPEQLKNMNTRNVSFQSDYYSVGALLCEILGFDYKKNRENIQQGYIPIIEDTTDDSLQLSFSLDMMQYSQTRRFTPAQTLETFQNDNQPKQQNENCKLILAISLLILPILIVVLFSNIIINSIKLQLRQQKLRILNFSFIFRNKYVKEIMKV</sequence>
<gene>
    <name evidence="3" type="ORF">TTHERM_00929440</name>
</gene>
<dbReference type="InParanoid" id="Q24CJ8"/>
<dbReference type="HOGENOM" id="CLU_405200_0_0_1"/>
<dbReference type="SMART" id="SM00220">
    <property type="entry name" value="S_TKc"/>
    <property type="match status" value="1"/>
</dbReference>
<keyword evidence="1" id="KW-0472">Membrane</keyword>
<dbReference type="Pfam" id="PF00069">
    <property type="entry name" value="Pkinase"/>
    <property type="match status" value="1"/>
</dbReference>
<dbReference type="GO" id="GO:0004674">
    <property type="term" value="F:protein serine/threonine kinase activity"/>
    <property type="evidence" value="ECO:0007669"/>
    <property type="project" value="InterPro"/>
</dbReference>
<dbReference type="STRING" id="312017.Q24CJ8"/>
<dbReference type="GO" id="GO:0005524">
    <property type="term" value="F:ATP binding"/>
    <property type="evidence" value="ECO:0007669"/>
    <property type="project" value="InterPro"/>
</dbReference>
<dbReference type="Gene3D" id="1.10.510.10">
    <property type="entry name" value="Transferase(Phosphotransferase) domain 1"/>
    <property type="match status" value="1"/>
</dbReference>
<dbReference type="InterPro" id="IPR011009">
    <property type="entry name" value="Kinase-like_dom_sf"/>
</dbReference>
<feature type="transmembrane region" description="Helical" evidence="1">
    <location>
        <begin position="281"/>
        <end position="306"/>
    </location>
</feature>
<dbReference type="EMBL" id="GG662368">
    <property type="protein sequence ID" value="EAS05462.2"/>
    <property type="molecule type" value="Genomic_DNA"/>
</dbReference>
<keyword evidence="3" id="KW-0418">Kinase</keyword>
<evidence type="ECO:0000313" key="3">
    <source>
        <dbReference type="EMBL" id="EAS05462.2"/>
    </source>
</evidence>
<reference evidence="4" key="1">
    <citation type="journal article" date="2006" name="PLoS Biol.">
        <title>Macronuclear genome sequence of the ciliate Tetrahymena thermophila, a model eukaryote.</title>
        <authorList>
            <person name="Eisen J.A."/>
            <person name="Coyne R.S."/>
            <person name="Wu M."/>
            <person name="Wu D."/>
            <person name="Thiagarajan M."/>
            <person name="Wortman J.R."/>
            <person name="Badger J.H."/>
            <person name="Ren Q."/>
            <person name="Amedeo P."/>
            <person name="Jones K.M."/>
            <person name="Tallon L.J."/>
            <person name="Delcher A.L."/>
            <person name="Salzberg S.L."/>
            <person name="Silva J.C."/>
            <person name="Haas B.J."/>
            <person name="Majoros W.H."/>
            <person name="Farzad M."/>
            <person name="Carlton J.M."/>
            <person name="Smith R.K. Jr."/>
            <person name="Garg J."/>
            <person name="Pearlman R.E."/>
            <person name="Karrer K.M."/>
            <person name="Sun L."/>
            <person name="Manning G."/>
            <person name="Elde N.C."/>
            <person name="Turkewitz A.P."/>
            <person name="Asai D.J."/>
            <person name="Wilkes D.E."/>
            <person name="Wang Y."/>
            <person name="Cai H."/>
            <person name="Collins K."/>
            <person name="Stewart B.A."/>
            <person name="Lee S.R."/>
            <person name="Wilamowska K."/>
            <person name="Weinberg Z."/>
            <person name="Ruzzo W.L."/>
            <person name="Wloga D."/>
            <person name="Gaertig J."/>
            <person name="Frankel J."/>
            <person name="Tsao C.-C."/>
            <person name="Gorovsky M.A."/>
            <person name="Keeling P.J."/>
            <person name="Waller R.F."/>
            <person name="Patron N.J."/>
            <person name="Cherry J.M."/>
            <person name="Stover N.A."/>
            <person name="Krieger C.J."/>
            <person name="del Toro C."/>
            <person name="Ryder H.F."/>
            <person name="Williamson S.C."/>
            <person name="Barbeau R.A."/>
            <person name="Hamilton E.P."/>
            <person name="Orias E."/>
        </authorList>
    </citation>
    <scope>NUCLEOTIDE SEQUENCE [LARGE SCALE GENOMIC DNA]</scope>
    <source>
        <strain evidence="4">SB210</strain>
    </source>
</reference>
<dbReference type="PANTHER" id="PTHR13954">
    <property type="entry name" value="IRE1-RELATED"/>
    <property type="match status" value="1"/>
</dbReference>
<dbReference type="GO" id="GO:0036498">
    <property type="term" value="P:IRE1-mediated unfolded protein response"/>
    <property type="evidence" value="ECO:0007669"/>
    <property type="project" value="TreeGrafter"/>
</dbReference>
<keyword evidence="3" id="KW-0808">Transferase</keyword>
<dbReference type="Proteomes" id="UP000009168">
    <property type="component" value="Unassembled WGS sequence"/>
</dbReference>
<dbReference type="PROSITE" id="PS50011">
    <property type="entry name" value="PROTEIN_KINASE_DOM"/>
    <property type="match status" value="1"/>
</dbReference>
<evidence type="ECO:0000313" key="4">
    <source>
        <dbReference type="Proteomes" id="UP000009168"/>
    </source>
</evidence>
<keyword evidence="1" id="KW-1133">Transmembrane helix</keyword>
<dbReference type="KEGG" id="tet:TTHERM_00929440"/>
<organism evidence="3 4">
    <name type="scientific">Tetrahymena thermophila (strain SB210)</name>
    <dbReference type="NCBI Taxonomy" id="312017"/>
    <lineage>
        <taxon>Eukaryota</taxon>
        <taxon>Sar</taxon>
        <taxon>Alveolata</taxon>
        <taxon>Ciliophora</taxon>
        <taxon>Intramacronucleata</taxon>
        <taxon>Oligohymenophorea</taxon>
        <taxon>Hymenostomatida</taxon>
        <taxon>Tetrahymenina</taxon>
        <taxon>Tetrahymenidae</taxon>
        <taxon>Tetrahymena</taxon>
    </lineage>
</organism>
<proteinExistence type="predicted"/>
<dbReference type="GeneID" id="7824346"/>
<evidence type="ECO:0000259" key="2">
    <source>
        <dbReference type="PROSITE" id="PS50011"/>
    </source>
</evidence>
<keyword evidence="1" id="KW-0812">Transmembrane</keyword>
<keyword evidence="4" id="KW-1185">Reference proteome</keyword>
<dbReference type="RefSeq" id="XP_001025707.2">
    <property type="nucleotide sequence ID" value="XM_001025707.2"/>
</dbReference>
<dbReference type="GO" id="GO:0051082">
    <property type="term" value="F:unfolded protein binding"/>
    <property type="evidence" value="ECO:0007669"/>
    <property type="project" value="TreeGrafter"/>
</dbReference>
<dbReference type="OrthoDB" id="1668230at2759"/>
<dbReference type="InterPro" id="IPR045133">
    <property type="entry name" value="IRE1/2-like"/>
</dbReference>
<feature type="domain" description="Protein kinase" evidence="2">
    <location>
        <begin position="22"/>
        <end position="335"/>
    </location>
</feature>
<protein>
    <submittedName>
        <fullName evidence="3">Kinase domain protein</fullName>
    </submittedName>
</protein>
<dbReference type="SUPFAM" id="SSF56112">
    <property type="entry name" value="Protein kinase-like (PK-like)"/>
    <property type="match status" value="1"/>
</dbReference>
<name>Q24CJ8_TETTS</name>
<dbReference type="AlphaFoldDB" id="Q24CJ8"/>
<accession>Q24CJ8</accession>